<evidence type="ECO:0000256" key="5">
    <source>
        <dbReference type="ARBA" id="ARBA00023128"/>
    </source>
</evidence>
<dbReference type="Pfam" id="PF02636">
    <property type="entry name" value="Methyltransf_28"/>
    <property type="match status" value="1"/>
</dbReference>
<evidence type="ECO:0000256" key="2">
    <source>
        <dbReference type="ARBA" id="ARBA00005891"/>
    </source>
</evidence>
<evidence type="ECO:0000256" key="6">
    <source>
        <dbReference type="ARBA" id="ARBA00048612"/>
    </source>
</evidence>
<dbReference type="InterPro" id="IPR038375">
    <property type="entry name" value="NDUFAF7_sf"/>
</dbReference>
<dbReference type="InterPro" id="IPR029063">
    <property type="entry name" value="SAM-dependent_MTases_sf"/>
</dbReference>
<dbReference type="PANTHER" id="PTHR12049:SF7">
    <property type="entry name" value="PROTEIN ARGININE METHYLTRANSFERASE NDUFAF7, MITOCHONDRIAL"/>
    <property type="match status" value="1"/>
</dbReference>
<dbReference type="InterPro" id="IPR003788">
    <property type="entry name" value="NDUFAF7"/>
</dbReference>
<evidence type="ECO:0000256" key="7">
    <source>
        <dbReference type="RuleBase" id="RU364114"/>
    </source>
</evidence>
<dbReference type="GO" id="GO:0008168">
    <property type="term" value="F:methyltransferase activity"/>
    <property type="evidence" value="ECO:0007669"/>
    <property type="project" value="UniProtKB-KW"/>
</dbReference>
<sequence length="576" mass="62546">MTRLAVTRALRSIPRATILSRPPQFPRTPSFRNRAPPSLANYNTRNLSGTARRLSDDDDERKWSTPLAKQLAEAITATGPVPLASFMRMCLTGDIGGYYTGAIEKSEQNRDQFGVKGDFVTSPEISQVFGELCGLWYVTEWLAQGRPSKGVELIEVGPGRGTLMDDMLRTIQNFPEMAKSIDAVYMVEASPQLRMAQKNLLCGEDAAMSESKVGYHSHCKYGDIPIVWTETIKSIPYDPEKTPFIMAHEFFDALPIHAFQLVQVPPTEPASPSSIATITTSGPKQSKQPRTSGSTTGPILEWRELLVSPIPPFSTHTTLRTPASHNPHLTPPPDFQLTVSPSPTRHSLHLPDLSPRYRAIKSSSPSSPSPSPSSSSSTSSSSPKPLAVLPDGTTQAGALIEICPDAFLFASDFATRIGGSPAHPKPSPRGAALILDYGPGDGSVPVNSLRGIRKHHLVSPFAEPGLTDLSADVDFTAIAEAATNASEGVEVHGPVEQAWWLEGMGGRERVEQLAKRSKGGDDEEEKDKFVKDLRRSWDRLVDRGPNGMGRIYKALAIVPENDGRRRPVGFGGDVVM</sequence>
<keyword evidence="10" id="KW-1185">Reference proteome</keyword>
<feature type="region of interest" description="Disordered" evidence="8">
    <location>
        <begin position="313"/>
        <end position="390"/>
    </location>
</feature>
<keyword evidence="4 7" id="KW-0808">Transferase</keyword>
<keyword evidence="3 7" id="KW-0489">Methyltransferase</keyword>
<feature type="region of interest" description="Disordered" evidence="8">
    <location>
        <begin position="269"/>
        <end position="298"/>
    </location>
</feature>
<feature type="compositionally biased region" description="Low complexity" evidence="8">
    <location>
        <begin position="362"/>
        <end position="383"/>
    </location>
</feature>
<comment type="similarity">
    <text evidence="2 7">Belongs to the NDUFAF7 family.</text>
</comment>
<proteinExistence type="inferred from homology"/>
<comment type="catalytic activity">
    <reaction evidence="6 7">
        <text>L-arginyl-[protein] + 2 S-adenosyl-L-methionine = N(omega),N(omega)'-dimethyl-L-arginyl-[protein] + 2 S-adenosyl-L-homocysteine + 2 H(+)</text>
        <dbReference type="Rhea" id="RHEA:48108"/>
        <dbReference type="Rhea" id="RHEA-COMP:10532"/>
        <dbReference type="Rhea" id="RHEA-COMP:11992"/>
        <dbReference type="ChEBI" id="CHEBI:15378"/>
        <dbReference type="ChEBI" id="CHEBI:29965"/>
        <dbReference type="ChEBI" id="CHEBI:57856"/>
        <dbReference type="ChEBI" id="CHEBI:59789"/>
        <dbReference type="ChEBI" id="CHEBI:88221"/>
        <dbReference type="EC" id="2.1.1.320"/>
    </reaction>
</comment>
<gene>
    <name evidence="9" type="ORF">QR685DRAFT_516702</name>
</gene>
<comment type="function">
    <text evidence="7">Arginine methyltransferase involved in the assembly or stability of mitochondrial NADH:ubiquinone oxidoreductase complex (complex I).</text>
</comment>
<evidence type="ECO:0000256" key="1">
    <source>
        <dbReference type="ARBA" id="ARBA00004173"/>
    </source>
</evidence>
<comment type="caution">
    <text evidence="9">The sequence shown here is derived from an EMBL/GenBank/DDBJ whole genome shotgun (WGS) entry which is preliminary data.</text>
</comment>
<evidence type="ECO:0000256" key="4">
    <source>
        <dbReference type="ARBA" id="ARBA00022679"/>
    </source>
</evidence>
<organism evidence="9 10">
    <name type="scientific">Neurospora intermedia</name>
    <dbReference type="NCBI Taxonomy" id="5142"/>
    <lineage>
        <taxon>Eukaryota</taxon>
        <taxon>Fungi</taxon>
        <taxon>Dikarya</taxon>
        <taxon>Ascomycota</taxon>
        <taxon>Pezizomycotina</taxon>
        <taxon>Sordariomycetes</taxon>
        <taxon>Sordariomycetidae</taxon>
        <taxon>Sordariales</taxon>
        <taxon>Sordariaceae</taxon>
        <taxon>Neurospora</taxon>
    </lineage>
</organism>
<feature type="compositionally biased region" description="Polar residues" evidence="8">
    <location>
        <begin position="314"/>
        <end position="324"/>
    </location>
</feature>
<feature type="compositionally biased region" description="Low complexity" evidence="8">
    <location>
        <begin position="270"/>
        <end position="281"/>
    </location>
</feature>
<reference evidence="9 10" key="1">
    <citation type="submission" date="2023-09" db="EMBL/GenBank/DDBJ databases">
        <title>Multi-omics analysis of a traditional fermented food reveals byproduct-associated fungal strains for waste-to-food upcycling.</title>
        <authorList>
            <consortium name="Lawrence Berkeley National Laboratory"/>
            <person name="Rekdal V.M."/>
            <person name="Villalobos-Escobedo J.M."/>
            <person name="Rodriguez-Valeron N."/>
            <person name="Garcia M.O."/>
            <person name="Vasquez D.P."/>
            <person name="Damayanti I."/>
            <person name="Sorensen P.M."/>
            <person name="Baidoo E.E."/>
            <person name="De Carvalho A.C."/>
            <person name="Riley R."/>
            <person name="Lipzen A."/>
            <person name="He G."/>
            <person name="Yan M."/>
            <person name="Haridas S."/>
            <person name="Daum C."/>
            <person name="Yoshinaga Y."/>
            <person name="Ng V."/>
            <person name="Grigoriev I.V."/>
            <person name="Munk R."/>
            <person name="Nuraida L."/>
            <person name="Wijaya C.H."/>
            <person name="Morales P.-C."/>
            <person name="Keasling J.D."/>
        </authorList>
    </citation>
    <scope>NUCLEOTIDE SEQUENCE [LARGE SCALE GENOMIC DNA]</scope>
    <source>
        <strain evidence="9 10">FGSC 2613</strain>
    </source>
</reference>
<name>A0ABR3DM55_NEUIN</name>
<evidence type="ECO:0000313" key="10">
    <source>
        <dbReference type="Proteomes" id="UP001451303"/>
    </source>
</evidence>
<dbReference type="PANTHER" id="PTHR12049">
    <property type="entry name" value="PROTEIN ARGININE METHYLTRANSFERASE NDUFAF7, MITOCHONDRIAL"/>
    <property type="match status" value="1"/>
</dbReference>
<feature type="compositionally biased region" description="Polar residues" evidence="8">
    <location>
        <begin position="40"/>
        <end position="49"/>
    </location>
</feature>
<dbReference type="EMBL" id="JAVLET010000002">
    <property type="protein sequence ID" value="KAL0473398.1"/>
    <property type="molecule type" value="Genomic_DNA"/>
</dbReference>
<protein>
    <recommendedName>
        <fullName evidence="7">Protein arginine methyltransferase NDUFAF7</fullName>
        <ecNumber evidence="7">2.1.1.320</ecNumber>
    </recommendedName>
</protein>
<dbReference type="Proteomes" id="UP001451303">
    <property type="component" value="Unassembled WGS sequence"/>
</dbReference>
<evidence type="ECO:0000256" key="3">
    <source>
        <dbReference type="ARBA" id="ARBA00022603"/>
    </source>
</evidence>
<dbReference type="GO" id="GO:0032259">
    <property type="term" value="P:methylation"/>
    <property type="evidence" value="ECO:0007669"/>
    <property type="project" value="UniProtKB-KW"/>
</dbReference>
<accession>A0ABR3DM55</accession>
<dbReference type="Gene3D" id="3.40.50.12710">
    <property type="match status" value="1"/>
</dbReference>
<evidence type="ECO:0000313" key="9">
    <source>
        <dbReference type="EMBL" id="KAL0473398.1"/>
    </source>
</evidence>
<feature type="compositionally biased region" description="Polar residues" evidence="8">
    <location>
        <begin position="282"/>
        <end position="297"/>
    </location>
</feature>
<keyword evidence="5 7" id="KW-0496">Mitochondrion</keyword>
<comment type="subcellular location">
    <subcellularLocation>
        <location evidence="1 7">Mitochondrion</location>
    </subcellularLocation>
</comment>
<dbReference type="EC" id="2.1.1.320" evidence="7"/>
<dbReference type="SUPFAM" id="SSF53335">
    <property type="entry name" value="S-adenosyl-L-methionine-dependent methyltransferases"/>
    <property type="match status" value="2"/>
</dbReference>
<evidence type="ECO:0000256" key="8">
    <source>
        <dbReference type="SAM" id="MobiDB-lite"/>
    </source>
</evidence>
<feature type="region of interest" description="Disordered" evidence="8">
    <location>
        <begin position="20"/>
        <end position="61"/>
    </location>
</feature>